<reference evidence="1" key="1">
    <citation type="submission" date="2016-05" db="EMBL/GenBank/DDBJ databases">
        <authorList>
            <person name="Lavstsen T."/>
            <person name="Jespersen J.S."/>
        </authorList>
    </citation>
    <scope>NUCLEOTIDE SEQUENCE [LARGE SCALE GENOMIC DNA]</scope>
</reference>
<accession>A0A1A8W197</accession>
<evidence type="ECO:0000313" key="2">
    <source>
        <dbReference type="EMBL" id="SBS97060.1"/>
    </source>
</evidence>
<organism evidence="1 4">
    <name type="scientific">Plasmodium ovale curtisi</name>
    <dbReference type="NCBI Taxonomy" id="864141"/>
    <lineage>
        <taxon>Eukaryota</taxon>
        <taxon>Sar</taxon>
        <taxon>Alveolata</taxon>
        <taxon>Apicomplexa</taxon>
        <taxon>Aconoidasida</taxon>
        <taxon>Haemosporida</taxon>
        <taxon>Plasmodiidae</taxon>
        <taxon>Plasmodium</taxon>
        <taxon>Plasmodium (Plasmodium)</taxon>
    </lineage>
</organism>
<sequence>MLMVWDTSKNNPCSVTRGLWQKRRACRACVNVQIVENTQKVEVVENAQKVEVVPNAQNVVVQNAQNVEVHNAQNVVAQKAPDISNKEKNMSSKCLMEQTRCRKAINEPNA</sequence>
<evidence type="ECO:0000313" key="3">
    <source>
        <dbReference type="Proteomes" id="UP000078546"/>
    </source>
</evidence>
<dbReference type="EMBL" id="FLQV01000654">
    <property type="protein sequence ID" value="SBS97060.1"/>
    <property type="molecule type" value="Genomic_DNA"/>
</dbReference>
<dbReference type="Proteomes" id="UP000078546">
    <property type="component" value="Unassembled WGS sequence"/>
</dbReference>
<reference evidence="3 4" key="2">
    <citation type="submission" date="2016-05" db="EMBL/GenBank/DDBJ databases">
        <authorList>
            <person name="Naeem Raeece"/>
        </authorList>
    </citation>
    <scope>NUCLEOTIDE SEQUENCE [LARGE SCALE GENOMIC DNA]</scope>
</reference>
<name>A0A1A8W197_PLAOA</name>
<proteinExistence type="predicted"/>
<protein>
    <submittedName>
        <fullName evidence="1">Uncharacterized protein</fullName>
    </submittedName>
</protein>
<evidence type="ECO:0000313" key="1">
    <source>
        <dbReference type="EMBL" id="SBS86659.1"/>
    </source>
</evidence>
<dbReference type="EMBL" id="FLQU01000509">
    <property type="protein sequence ID" value="SBS86659.1"/>
    <property type="molecule type" value="Genomic_DNA"/>
</dbReference>
<dbReference type="Proteomes" id="UP000078560">
    <property type="component" value="Unassembled WGS sequence"/>
</dbReference>
<gene>
    <name evidence="2" type="ORF">POVCU1_035480</name>
    <name evidence="1" type="ORF">POVCU2_0038480</name>
</gene>
<dbReference type="AlphaFoldDB" id="A0A1A8W197"/>
<evidence type="ECO:0000313" key="4">
    <source>
        <dbReference type="Proteomes" id="UP000078560"/>
    </source>
</evidence>